<evidence type="ECO:0000313" key="1">
    <source>
        <dbReference type="EMBL" id="WAJ26246.1"/>
    </source>
</evidence>
<accession>A0ACD4NHJ6</accession>
<dbReference type="Proteomes" id="UP001163223">
    <property type="component" value="Chromosome"/>
</dbReference>
<gene>
    <name evidence="1" type="ORF">OXU80_15170</name>
</gene>
<reference evidence="1" key="1">
    <citation type="submission" date="2022-11" db="EMBL/GenBank/DDBJ databases">
        <title>beta-Carotene-producing bacterium, Jeongeuplla avenae sp. nov., alleviates the salt stress of Arabidopsis seedlings.</title>
        <authorList>
            <person name="Jiang L."/>
            <person name="Lee J."/>
        </authorList>
    </citation>
    <scope>NUCLEOTIDE SEQUENCE</scope>
    <source>
        <strain evidence="1">DY_R2A_6</strain>
    </source>
</reference>
<name>A0ACD4NHJ6_9HYPH</name>
<organism evidence="1 2">
    <name type="scientific">Antarcticirhabdus aurantiaca</name>
    <dbReference type="NCBI Taxonomy" id="2606717"/>
    <lineage>
        <taxon>Bacteria</taxon>
        <taxon>Pseudomonadati</taxon>
        <taxon>Pseudomonadota</taxon>
        <taxon>Alphaproteobacteria</taxon>
        <taxon>Hyphomicrobiales</taxon>
        <taxon>Aurantimonadaceae</taxon>
        <taxon>Antarcticirhabdus</taxon>
    </lineage>
</organism>
<protein>
    <submittedName>
        <fullName evidence="1">Gfo/Idh/MocA family oxidoreductase</fullName>
    </submittedName>
</protein>
<keyword evidence="2" id="KW-1185">Reference proteome</keyword>
<sequence length="368" mass="39702">MPDNQGRVRYAVVGGGWISQGAFMPGVGQTENSVMTALVTGDPIKADALAKKYDLASYRYEDYDKLLASGTVDAVYIATPNFRHREFAEPALKAGIHVLLEKPMECSVADAQAIEDAAKASGAKLMIAYRLHCEPGTLALLQAIRDGAVGKPLFFSSDFSQNVKGSNHRAKSGYWAGPVPDMGTYPINAARNLFGAEPVSVRAVGTRGGRDFGFDDTVAVTLEFPGERLASFTVSYSGADIDEFRVIGTDGTARCSPAFGFGEGTATTYTLTDKDGNESEHEAPVVDQFAGETAYFSDCILNDREPEPNGEEGTLDVVVLEAVERALETGDTQKLEPRERRRRPVADQKREFPLAKVPDFVNTDVPIG</sequence>
<dbReference type="EMBL" id="CP113520">
    <property type="protein sequence ID" value="WAJ26246.1"/>
    <property type="molecule type" value="Genomic_DNA"/>
</dbReference>
<evidence type="ECO:0000313" key="2">
    <source>
        <dbReference type="Proteomes" id="UP001163223"/>
    </source>
</evidence>
<proteinExistence type="predicted"/>